<evidence type="ECO:0000313" key="5">
    <source>
        <dbReference type="EMBL" id="CAD5235466.1"/>
    </source>
</evidence>
<evidence type="ECO:0000313" key="6">
    <source>
        <dbReference type="Proteomes" id="UP000659654"/>
    </source>
</evidence>
<dbReference type="GO" id="GO:0005739">
    <property type="term" value="C:mitochondrion"/>
    <property type="evidence" value="ECO:0007669"/>
    <property type="project" value="GOC"/>
</dbReference>
<name>A0A7I8X9N0_BURXY</name>
<dbReference type="Proteomes" id="UP000582659">
    <property type="component" value="Unassembled WGS sequence"/>
</dbReference>
<proteinExistence type="predicted"/>
<dbReference type="Gene3D" id="3.30.9.10">
    <property type="entry name" value="D-Amino Acid Oxidase, subunit A, domain 2"/>
    <property type="match status" value="1"/>
</dbReference>
<dbReference type="EMBL" id="CAJFCV020000006">
    <property type="protein sequence ID" value="CAG9131890.1"/>
    <property type="molecule type" value="Genomic_DNA"/>
</dbReference>
<dbReference type="SMR" id="A0A7I8X9N0"/>
<dbReference type="InterPro" id="IPR036188">
    <property type="entry name" value="FAD/NAD-bd_sf"/>
</dbReference>
<dbReference type="GO" id="GO:0032981">
    <property type="term" value="P:mitochondrial respiratory chain complex I assembly"/>
    <property type="evidence" value="ECO:0007669"/>
    <property type="project" value="TreeGrafter"/>
</dbReference>
<sequence>MLARNAVIGSISTGSSISVAINRGIHASAVRKWRDYENERHYEPGEDVFKRVWHGLTYDYRRARRRYAEARQDAWQRRHPIAHMKSKIQNYELLPFRADFVIIGGGISGSSTAYFLKNWFRDEDLSVAVIEDPDKFATSRSMLSCGEITQQFSEPELVDMAMFSAEFLRHADQHLRVLDSEPPKLSFHPCGFMHFATSQESADQLKETWKMQISHGVKVAFYSKDEAEQKFPFMNFDGVFAVTYGLENEGFFDPWEFLGALREKNITLGVDYYQGRVEDFKFRQPALYSNPQGRDPDADDILETRKTMAGVVVQPKMTGASSRPINFYRLINAAGPWAGEISQMAGIGKGIGGLAVPVPIEARKRQYFVVHAPDVPALEMPALNDPSGVFCWPYQPGYSFICGKKPSKEEDAKIDHSNLDVNYDYFHQQIWPVLCHRIPSFKNAHVMNAWASYEDVNTFDDAPILGDHLQFKNFYTMSGFANYGAQMGIAAGKLYSEKAMEMAYMTNNVRKYDMSRLLMGKKYKETLRV</sequence>
<feature type="domain" description="FAD dependent oxidoreductase" evidence="4">
    <location>
        <begin position="99"/>
        <end position="497"/>
    </location>
</feature>
<reference evidence="5" key="1">
    <citation type="submission" date="2020-09" db="EMBL/GenBank/DDBJ databases">
        <authorList>
            <person name="Kikuchi T."/>
        </authorList>
    </citation>
    <scope>NUCLEOTIDE SEQUENCE</scope>
    <source>
        <strain evidence="5">Ka4C1</strain>
    </source>
</reference>
<dbReference type="EMBL" id="CAJFDI010000006">
    <property type="protein sequence ID" value="CAD5235466.1"/>
    <property type="molecule type" value="Genomic_DNA"/>
</dbReference>
<evidence type="ECO:0000256" key="1">
    <source>
        <dbReference type="ARBA" id="ARBA00023002"/>
    </source>
</evidence>
<dbReference type="InterPro" id="IPR006076">
    <property type="entry name" value="FAD-dep_OxRdtase"/>
</dbReference>
<evidence type="ECO:0000256" key="2">
    <source>
        <dbReference type="ARBA" id="ARBA00039785"/>
    </source>
</evidence>
<dbReference type="SUPFAM" id="SSF51905">
    <property type="entry name" value="FAD/NAD(P)-binding domain"/>
    <property type="match status" value="1"/>
</dbReference>
<gene>
    <name evidence="5" type="ORF">BXYJ_LOCUS15557</name>
</gene>
<dbReference type="PANTHER" id="PTHR13847:SF287">
    <property type="entry name" value="FAD-DEPENDENT OXIDOREDUCTASE DOMAIN-CONTAINING PROTEIN 1"/>
    <property type="match status" value="1"/>
</dbReference>
<dbReference type="Gene3D" id="3.50.50.60">
    <property type="entry name" value="FAD/NAD(P)-binding domain"/>
    <property type="match status" value="1"/>
</dbReference>
<dbReference type="AlphaFoldDB" id="A0A7I8X9N0"/>
<protein>
    <recommendedName>
        <fullName evidence="2">FAD-dependent oxidoreductase domain-containing protein 1</fullName>
    </recommendedName>
</protein>
<comment type="caution">
    <text evidence="5">The sequence shown here is derived from an EMBL/GenBank/DDBJ whole genome shotgun (WGS) entry which is preliminary data.</text>
</comment>
<comment type="function">
    <text evidence="3">Required for the assembly of the mitochondrial membrane respiratory chain NADH dehydrogenase (Complex I). Involved in mid-late stages of complex I assembly.</text>
</comment>
<dbReference type="Pfam" id="PF01266">
    <property type="entry name" value="DAO"/>
    <property type="match status" value="1"/>
</dbReference>
<dbReference type="PANTHER" id="PTHR13847">
    <property type="entry name" value="SARCOSINE DEHYDROGENASE-RELATED"/>
    <property type="match status" value="1"/>
</dbReference>
<dbReference type="Proteomes" id="UP000659654">
    <property type="component" value="Unassembled WGS sequence"/>
</dbReference>
<evidence type="ECO:0000256" key="3">
    <source>
        <dbReference type="ARBA" id="ARBA00046185"/>
    </source>
</evidence>
<evidence type="ECO:0000259" key="4">
    <source>
        <dbReference type="Pfam" id="PF01266"/>
    </source>
</evidence>
<accession>A0A7I8X9N0</accession>
<dbReference type="GO" id="GO:0016491">
    <property type="term" value="F:oxidoreductase activity"/>
    <property type="evidence" value="ECO:0007669"/>
    <property type="project" value="UniProtKB-KW"/>
</dbReference>
<keyword evidence="6" id="KW-1185">Reference proteome</keyword>
<keyword evidence="1" id="KW-0560">Oxidoreductase</keyword>
<dbReference type="OrthoDB" id="424974at2759"/>
<organism evidence="5 6">
    <name type="scientific">Bursaphelenchus xylophilus</name>
    <name type="common">Pinewood nematode worm</name>
    <name type="synonym">Aphelenchoides xylophilus</name>
    <dbReference type="NCBI Taxonomy" id="6326"/>
    <lineage>
        <taxon>Eukaryota</taxon>
        <taxon>Metazoa</taxon>
        <taxon>Ecdysozoa</taxon>
        <taxon>Nematoda</taxon>
        <taxon>Chromadorea</taxon>
        <taxon>Rhabditida</taxon>
        <taxon>Tylenchina</taxon>
        <taxon>Tylenchomorpha</taxon>
        <taxon>Aphelenchoidea</taxon>
        <taxon>Aphelenchoididae</taxon>
        <taxon>Bursaphelenchus</taxon>
    </lineage>
</organism>